<feature type="domain" description="Response regulatory" evidence="4">
    <location>
        <begin position="8"/>
        <end position="124"/>
    </location>
</feature>
<keyword evidence="3" id="KW-0597">Phosphoprotein</keyword>
<comment type="caution">
    <text evidence="6">The sequence shown here is derived from an EMBL/GenBank/DDBJ whole genome shotgun (WGS) entry which is preliminary data.</text>
</comment>
<dbReference type="CDD" id="cd00077">
    <property type="entry name" value="HDc"/>
    <property type="match status" value="1"/>
</dbReference>
<evidence type="ECO:0000256" key="3">
    <source>
        <dbReference type="PROSITE-ProRule" id="PRU00169"/>
    </source>
</evidence>
<evidence type="ECO:0000259" key="5">
    <source>
        <dbReference type="PROSITE" id="PS51832"/>
    </source>
</evidence>
<evidence type="ECO:0000259" key="4">
    <source>
        <dbReference type="PROSITE" id="PS50110"/>
    </source>
</evidence>
<dbReference type="PROSITE" id="PS50110">
    <property type="entry name" value="RESPONSE_REGULATORY"/>
    <property type="match status" value="1"/>
</dbReference>
<dbReference type="Pfam" id="PF13487">
    <property type="entry name" value="HD_5"/>
    <property type="match status" value="1"/>
</dbReference>
<feature type="modified residue" description="4-aspartylphosphate" evidence="3">
    <location>
        <position position="57"/>
    </location>
</feature>
<keyword evidence="7" id="KW-1185">Reference proteome</keyword>
<name>A0A2G3E1I5_9FIRM</name>
<evidence type="ECO:0000313" key="6">
    <source>
        <dbReference type="EMBL" id="PHU37010.1"/>
    </source>
</evidence>
<reference evidence="6 7" key="2">
    <citation type="submission" date="2017-10" db="EMBL/GenBank/DDBJ databases">
        <authorList>
            <person name="Banno H."/>
            <person name="Chua N.-H."/>
        </authorList>
    </citation>
    <scope>NUCLEOTIDE SEQUENCE [LARGE SCALE GENOMIC DNA]</scope>
    <source>
        <strain evidence="6 7">JK623</strain>
    </source>
</reference>
<dbReference type="GO" id="GO:0000160">
    <property type="term" value="P:phosphorelay signal transduction system"/>
    <property type="evidence" value="ECO:0007669"/>
    <property type="project" value="InterPro"/>
</dbReference>
<evidence type="ECO:0000313" key="7">
    <source>
        <dbReference type="Proteomes" id="UP000224563"/>
    </source>
</evidence>
<feature type="domain" description="HD-GYP" evidence="5">
    <location>
        <begin position="151"/>
        <end position="353"/>
    </location>
</feature>
<dbReference type="SUPFAM" id="SSF109604">
    <property type="entry name" value="HD-domain/PDEase-like"/>
    <property type="match status" value="1"/>
</dbReference>
<dbReference type="AlphaFoldDB" id="A0A2G3E1I5"/>
<accession>A0A2G3E1I5</accession>
<organism evidence="6 7">
    <name type="scientific">Agathobacter ruminis</name>
    <dbReference type="NCBI Taxonomy" id="1712665"/>
    <lineage>
        <taxon>Bacteria</taxon>
        <taxon>Bacillati</taxon>
        <taxon>Bacillota</taxon>
        <taxon>Clostridia</taxon>
        <taxon>Lachnospirales</taxon>
        <taxon>Lachnospiraceae</taxon>
        <taxon>Agathobacter</taxon>
    </lineage>
</organism>
<dbReference type="RefSeq" id="WP_099386583.1">
    <property type="nucleotide sequence ID" value="NZ_JANSWH010000074.1"/>
</dbReference>
<dbReference type="Gene3D" id="1.10.3210.10">
    <property type="entry name" value="Hypothetical protein af1432"/>
    <property type="match status" value="1"/>
</dbReference>
<evidence type="ECO:0000256" key="1">
    <source>
        <dbReference type="ARBA" id="ARBA00018672"/>
    </source>
</evidence>
<dbReference type="SMART" id="SM00448">
    <property type="entry name" value="REC"/>
    <property type="match status" value="1"/>
</dbReference>
<dbReference type="InterPro" id="IPR001789">
    <property type="entry name" value="Sig_transdc_resp-reg_receiver"/>
</dbReference>
<protein>
    <recommendedName>
        <fullName evidence="1">Stage 0 sporulation protein A homolog</fullName>
    </recommendedName>
</protein>
<dbReference type="Gene3D" id="3.40.50.2300">
    <property type="match status" value="1"/>
</dbReference>
<dbReference type="EMBL" id="PDYG01000087">
    <property type="protein sequence ID" value="PHU37010.1"/>
    <property type="molecule type" value="Genomic_DNA"/>
</dbReference>
<dbReference type="Proteomes" id="UP000224563">
    <property type="component" value="Unassembled WGS sequence"/>
</dbReference>
<dbReference type="PROSITE" id="PS51832">
    <property type="entry name" value="HD_GYP"/>
    <property type="match status" value="1"/>
</dbReference>
<proteinExistence type="predicted"/>
<dbReference type="InterPro" id="IPR003607">
    <property type="entry name" value="HD/PDEase_dom"/>
</dbReference>
<dbReference type="InterPro" id="IPR011006">
    <property type="entry name" value="CheY-like_superfamily"/>
</dbReference>
<dbReference type="Pfam" id="PF00072">
    <property type="entry name" value="Response_reg"/>
    <property type="match status" value="1"/>
</dbReference>
<gene>
    <name evidence="6" type="ORF">CSX02_09960</name>
</gene>
<comment type="function">
    <text evidence="2">May play the central regulatory role in sporulation. It may be an element of the effector pathway responsible for the activation of sporulation genes in response to nutritional stress. Spo0A may act in concert with spo0H (a sigma factor) to control the expression of some genes that are critical to the sporulation process.</text>
</comment>
<reference evidence="6 7" key="1">
    <citation type="submission" date="2017-10" db="EMBL/GenBank/DDBJ databases">
        <title>Resolving the taxonomy of Roseburia spp., Eubacterium rectale and Agathobacter spp. through phylogenomic analysis.</title>
        <authorList>
            <person name="Sheridan P.O."/>
            <person name="Walker A.W."/>
            <person name="Duncan S.H."/>
            <person name="Scott K.P."/>
            <person name="Toole P.W.O."/>
            <person name="Luis P."/>
            <person name="Flint H.J."/>
        </authorList>
    </citation>
    <scope>NUCLEOTIDE SEQUENCE [LARGE SCALE GENOMIC DNA]</scope>
    <source>
        <strain evidence="6 7">JK623</strain>
    </source>
</reference>
<evidence type="ECO:0000256" key="2">
    <source>
        <dbReference type="ARBA" id="ARBA00024867"/>
    </source>
</evidence>
<dbReference type="PANTHER" id="PTHR45228">
    <property type="entry name" value="CYCLIC DI-GMP PHOSPHODIESTERASE TM_0186-RELATED"/>
    <property type="match status" value="1"/>
</dbReference>
<dbReference type="PANTHER" id="PTHR45228:SF1">
    <property type="entry name" value="CYCLIC DI-GMP PHOSPHODIESTERASE TM_0186"/>
    <property type="match status" value="1"/>
</dbReference>
<dbReference type="InterPro" id="IPR052020">
    <property type="entry name" value="Cyclic_di-GMP/3'3'-cGAMP_PDE"/>
</dbReference>
<sequence length="353" mass="39897">MNQENAVWILIVDDVETNRFALRDMMKEMGYQPILTENGEQAMKIVEKFPLSLIITDIAMPVMDGHELCALIKKNPATREIPVIFISAYDNPSDIVKGFEVGGADYITKPFIPEVVKARVEVHLKAAETGKKLQDLNRKLQHSITAQMEQNEREKKNVLYALIRVARENANYDEAHMERLSKNCRILAEALQLSPLFDSVISDSYIDMIELSAPLCDIGNVSIPSTLLQKQDALTDEEIQIMQSHTVQGARILRDIEGNGEFNNFIHMSREIANFHHENYDGSGYPTGKKGDEIPLAAQIVAVVGEFCALTETRSYRDAYSLEEALAIMDVDAEIKFNPNIYKVAKKIYRQFV</sequence>
<dbReference type="InterPro" id="IPR037522">
    <property type="entry name" value="HD_GYP_dom"/>
</dbReference>
<dbReference type="SUPFAM" id="SSF52172">
    <property type="entry name" value="CheY-like"/>
    <property type="match status" value="1"/>
</dbReference>